<dbReference type="Proteomes" id="UP001626537">
    <property type="component" value="Chromosome"/>
</dbReference>
<evidence type="ECO:0000256" key="1">
    <source>
        <dbReference type="ARBA" id="ARBA00023054"/>
    </source>
</evidence>
<accession>A0ABZ0HYN9</accession>
<keyword evidence="1 3" id="KW-0175">Coiled coil</keyword>
<organism evidence="4 5">
    <name type="scientific">Congregibacter variabilis</name>
    <dbReference type="NCBI Taxonomy" id="3081200"/>
    <lineage>
        <taxon>Bacteria</taxon>
        <taxon>Pseudomonadati</taxon>
        <taxon>Pseudomonadota</taxon>
        <taxon>Gammaproteobacteria</taxon>
        <taxon>Cellvibrionales</taxon>
        <taxon>Halieaceae</taxon>
        <taxon>Congregibacter</taxon>
    </lineage>
</organism>
<keyword evidence="5" id="KW-1185">Reference proteome</keyword>
<evidence type="ECO:0000313" key="4">
    <source>
        <dbReference type="EMBL" id="WOJ92353.1"/>
    </source>
</evidence>
<sequence>MSDDVLKVLEGKIDQLIDLCAQLNLENQALKRENLGFQQERRDLIAKNDLARARVEATLQRLRSMEAAS</sequence>
<name>A0ABZ0HYN9_9GAMM</name>
<dbReference type="Pfam" id="PF06005">
    <property type="entry name" value="ZapB"/>
    <property type="match status" value="1"/>
</dbReference>
<dbReference type="InterPro" id="IPR009252">
    <property type="entry name" value="Cell_div_ZapB"/>
</dbReference>
<evidence type="ECO:0000256" key="2">
    <source>
        <dbReference type="ARBA" id="ARBA00023210"/>
    </source>
</evidence>
<dbReference type="EMBL" id="CP136864">
    <property type="protein sequence ID" value="WOJ92353.1"/>
    <property type="molecule type" value="Genomic_DNA"/>
</dbReference>
<keyword evidence="4" id="KW-0132">Cell division</keyword>
<dbReference type="RefSeq" id="WP_407346948.1">
    <property type="nucleotide sequence ID" value="NZ_CP136864.1"/>
</dbReference>
<evidence type="ECO:0000256" key="3">
    <source>
        <dbReference type="SAM" id="Coils"/>
    </source>
</evidence>
<reference evidence="4 5" key="1">
    <citation type="submission" date="2023-10" db="EMBL/GenBank/DDBJ databases">
        <title>Two novel species belonging to the OM43/NOR5 clade.</title>
        <authorList>
            <person name="Park M."/>
        </authorList>
    </citation>
    <scope>NUCLEOTIDE SEQUENCE [LARGE SCALE GENOMIC DNA]</scope>
    <source>
        <strain evidence="4 5">IMCC43200</strain>
    </source>
</reference>
<keyword evidence="2" id="KW-0131">Cell cycle</keyword>
<dbReference type="GO" id="GO:0051301">
    <property type="term" value="P:cell division"/>
    <property type="evidence" value="ECO:0007669"/>
    <property type="project" value="UniProtKB-KW"/>
</dbReference>
<feature type="coiled-coil region" evidence="3">
    <location>
        <begin position="6"/>
        <end position="47"/>
    </location>
</feature>
<gene>
    <name evidence="4" type="primary">zapB</name>
    <name evidence="4" type="ORF">R0135_11205</name>
</gene>
<protein>
    <submittedName>
        <fullName evidence="4">Cell division protein ZapB</fullName>
    </submittedName>
</protein>
<keyword evidence="2" id="KW-0717">Septation</keyword>
<evidence type="ECO:0000313" key="5">
    <source>
        <dbReference type="Proteomes" id="UP001626537"/>
    </source>
</evidence>
<dbReference type="Gene3D" id="1.20.5.340">
    <property type="match status" value="1"/>
</dbReference>
<proteinExistence type="predicted"/>